<feature type="transmembrane region" description="Helical" evidence="2">
    <location>
        <begin position="16"/>
        <end position="37"/>
    </location>
</feature>
<protein>
    <submittedName>
        <fullName evidence="3">Uncharacterized protein</fullName>
    </submittedName>
</protein>
<sequence>MFTRRCNPTLYLIGDLQIAAIATGSLVWLINLALVVLQAREYQYQKRKHQRSLRAKAKAKAGSIEDEISKAEKGEISSRKKIHHERKKAHSKSSLKSSLASQPTANTSVPSLTRPKRARTHSSVDQGVSGKLSKTGMPVLLRPRCKQRTAVRLKKQGGM</sequence>
<feature type="compositionally biased region" description="Basic and acidic residues" evidence="1">
    <location>
        <begin position="67"/>
        <end position="78"/>
    </location>
</feature>
<gene>
    <name evidence="3" type="ORF">LTR24_003985</name>
</gene>
<evidence type="ECO:0000313" key="4">
    <source>
        <dbReference type="Proteomes" id="UP001345013"/>
    </source>
</evidence>
<comment type="caution">
    <text evidence="3">The sequence shown here is derived from an EMBL/GenBank/DDBJ whole genome shotgun (WGS) entry which is preliminary data.</text>
</comment>
<dbReference type="EMBL" id="JAVRRG010000039">
    <property type="protein sequence ID" value="KAK5093790.1"/>
    <property type="molecule type" value="Genomic_DNA"/>
</dbReference>
<feature type="compositionally biased region" description="Basic residues" evidence="1">
    <location>
        <begin position="47"/>
        <end position="59"/>
    </location>
</feature>
<dbReference type="Proteomes" id="UP001345013">
    <property type="component" value="Unassembled WGS sequence"/>
</dbReference>
<evidence type="ECO:0000256" key="1">
    <source>
        <dbReference type="SAM" id="MobiDB-lite"/>
    </source>
</evidence>
<name>A0ABR0KD79_9EURO</name>
<feature type="compositionally biased region" description="Polar residues" evidence="1">
    <location>
        <begin position="102"/>
        <end position="111"/>
    </location>
</feature>
<evidence type="ECO:0000313" key="3">
    <source>
        <dbReference type="EMBL" id="KAK5093790.1"/>
    </source>
</evidence>
<organism evidence="3 4">
    <name type="scientific">Lithohypha guttulata</name>
    <dbReference type="NCBI Taxonomy" id="1690604"/>
    <lineage>
        <taxon>Eukaryota</taxon>
        <taxon>Fungi</taxon>
        <taxon>Dikarya</taxon>
        <taxon>Ascomycota</taxon>
        <taxon>Pezizomycotina</taxon>
        <taxon>Eurotiomycetes</taxon>
        <taxon>Chaetothyriomycetidae</taxon>
        <taxon>Chaetothyriales</taxon>
        <taxon>Trichomeriaceae</taxon>
        <taxon>Lithohypha</taxon>
    </lineage>
</organism>
<feature type="compositionally biased region" description="Basic residues" evidence="1">
    <location>
        <begin position="79"/>
        <end position="93"/>
    </location>
</feature>
<evidence type="ECO:0000256" key="2">
    <source>
        <dbReference type="SAM" id="Phobius"/>
    </source>
</evidence>
<keyword evidence="4" id="KW-1185">Reference proteome</keyword>
<keyword evidence="2" id="KW-1133">Transmembrane helix</keyword>
<proteinExistence type="predicted"/>
<accession>A0ABR0KD79</accession>
<feature type="region of interest" description="Disordered" evidence="1">
    <location>
        <begin position="47"/>
        <end position="138"/>
    </location>
</feature>
<keyword evidence="2" id="KW-0472">Membrane</keyword>
<keyword evidence="2" id="KW-0812">Transmembrane</keyword>
<reference evidence="3 4" key="1">
    <citation type="submission" date="2023-08" db="EMBL/GenBank/DDBJ databases">
        <title>Black Yeasts Isolated from many extreme environments.</title>
        <authorList>
            <person name="Coleine C."/>
            <person name="Stajich J.E."/>
            <person name="Selbmann L."/>
        </authorList>
    </citation>
    <scope>NUCLEOTIDE SEQUENCE [LARGE SCALE GENOMIC DNA]</scope>
    <source>
        <strain evidence="3 4">CCFEE 5885</strain>
    </source>
</reference>